<protein>
    <submittedName>
        <fullName evidence="2">Uncharacterized protein</fullName>
    </submittedName>
</protein>
<gene>
    <name evidence="2" type="ORF">A3I56_02570</name>
</gene>
<feature type="transmembrane region" description="Helical" evidence="1">
    <location>
        <begin position="91"/>
        <end position="112"/>
    </location>
</feature>
<keyword evidence="1" id="KW-1133">Transmembrane helix</keyword>
<dbReference type="Proteomes" id="UP000176269">
    <property type="component" value="Unassembled WGS sequence"/>
</dbReference>
<reference evidence="2 3" key="1">
    <citation type="journal article" date="2016" name="Nat. Commun.">
        <title>Thousands of microbial genomes shed light on interconnected biogeochemical processes in an aquifer system.</title>
        <authorList>
            <person name="Anantharaman K."/>
            <person name="Brown C.T."/>
            <person name="Hug L.A."/>
            <person name="Sharon I."/>
            <person name="Castelle C.J."/>
            <person name="Probst A.J."/>
            <person name="Thomas B.C."/>
            <person name="Singh A."/>
            <person name="Wilkins M.J."/>
            <person name="Karaoz U."/>
            <person name="Brodie E.L."/>
            <person name="Williams K.H."/>
            <person name="Hubbard S.S."/>
            <person name="Banfield J.F."/>
        </authorList>
    </citation>
    <scope>NUCLEOTIDE SEQUENCE [LARGE SCALE GENOMIC DNA]</scope>
</reference>
<evidence type="ECO:0000313" key="3">
    <source>
        <dbReference type="Proteomes" id="UP000176269"/>
    </source>
</evidence>
<dbReference type="AlphaFoldDB" id="A0A1F7JSH8"/>
<proteinExistence type="predicted"/>
<keyword evidence="1" id="KW-0812">Transmembrane</keyword>
<feature type="transmembrane region" description="Helical" evidence="1">
    <location>
        <begin position="51"/>
        <end position="70"/>
    </location>
</feature>
<keyword evidence="1" id="KW-0472">Membrane</keyword>
<evidence type="ECO:0000313" key="2">
    <source>
        <dbReference type="EMBL" id="OGK58555.1"/>
    </source>
</evidence>
<sequence>MWEACNTARQPLALWEALRVCIHRRRSRQPRGSPPKEAAMSYLDTSVFGQSLWLIATAYLFFSLIGLLGGELLYRAGSEKAGDLMQRYLGFPWYVLVVICEWALVVYNQFLWPMRAATFRNVFQFTPTPIYGRRVDWNKRNRERAEVVEVLNGLLEKVRMAFASQEYGRGMILSVAEYQKRLDADTRRVEECKRHLDRALAVANACHYSVSVNRKTWRMNLLV</sequence>
<organism evidence="2 3">
    <name type="scientific">Candidatus Roizmanbacteria bacterium RIFCSPLOWO2_02_FULL_43_10</name>
    <dbReference type="NCBI Taxonomy" id="1802078"/>
    <lineage>
        <taxon>Bacteria</taxon>
        <taxon>Candidatus Roizmaniibacteriota</taxon>
    </lineage>
</organism>
<name>A0A1F7JSH8_9BACT</name>
<accession>A0A1F7JSH8</accession>
<comment type="caution">
    <text evidence="2">The sequence shown here is derived from an EMBL/GenBank/DDBJ whole genome shotgun (WGS) entry which is preliminary data.</text>
</comment>
<dbReference type="EMBL" id="MGBC01000060">
    <property type="protein sequence ID" value="OGK58555.1"/>
    <property type="molecule type" value="Genomic_DNA"/>
</dbReference>
<evidence type="ECO:0000256" key="1">
    <source>
        <dbReference type="SAM" id="Phobius"/>
    </source>
</evidence>